<dbReference type="Proteomes" id="UP000724584">
    <property type="component" value="Unassembled WGS sequence"/>
</dbReference>
<sequence>MFFFFLAVLSRKRLGLIRGPAEGCGSFHIPPLQSVSSVFVPPSLGGASTASRRRRRPAPFHAERADINGRSTHSTHTSLF</sequence>
<organism evidence="1 2">
    <name type="scientific">Chaetomium tenue</name>
    <dbReference type="NCBI Taxonomy" id="1854479"/>
    <lineage>
        <taxon>Eukaryota</taxon>
        <taxon>Fungi</taxon>
        <taxon>Dikarya</taxon>
        <taxon>Ascomycota</taxon>
        <taxon>Pezizomycotina</taxon>
        <taxon>Sordariomycetes</taxon>
        <taxon>Sordariomycetidae</taxon>
        <taxon>Sordariales</taxon>
        <taxon>Chaetomiaceae</taxon>
        <taxon>Chaetomium</taxon>
    </lineage>
</organism>
<feature type="non-terminal residue" evidence="1">
    <location>
        <position position="80"/>
    </location>
</feature>
<name>A0ACB7PKS0_9PEZI</name>
<evidence type="ECO:0000313" key="2">
    <source>
        <dbReference type="Proteomes" id="UP000724584"/>
    </source>
</evidence>
<keyword evidence="2" id="KW-1185">Reference proteome</keyword>
<gene>
    <name evidence="1" type="ORF">F5144DRAFT_554285</name>
</gene>
<dbReference type="EMBL" id="JAGIZQ010000001">
    <property type="protein sequence ID" value="KAH6649819.1"/>
    <property type="molecule type" value="Genomic_DNA"/>
</dbReference>
<reference evidence="1 2" key="1">
    <citation type="journal article" date="2021" name="Nat. Commun.">
        <title>Genetic determinants of endophytism in the Arabidopsis root mycobiome.</title>
        <authorList>
            <person name="Mesny F."/>
            <person name="Miyauchi S."/>
            <person name="Thiergart T."/>
            <person name="Pickel B."/>
            <person name="Atanasova L."/>
            <person name="Karlsson M."/>
            <person name="Huettel B."/>
            <person name="Barry K.W."/>
            <person name="Haridas S."/>
            <person name="Chen C."/>
            <person name="Bauer D."/>
            <person name="Andreopoulos W."/>
            <person name="Pangilinan J."/>
            <person name="LaButti K."/>
            <person name="Riley R."/>
            <person name="Lipzen A."/>
            <person name="Clum A."/>
            <person name="Drula E."/>
            <person name="Henrissat B."/>
            <person name="Kohler A."/>
            <person name="Grigoriev I.V."/>
            <person name="Martin F.M."/>
            <person name="Hacquard S."/>
        </authorList>
    </citation>
    <scope>NUCLEOTIDE SEQUENCE [LARGE SCALE GENOMIC DNA]</scope>
    <source>
        <strain evidence="1 2">MPI-SDFR-AT-0079</strain>
    </source>
</reference>
<evidence type="ECO:0000313" key="1">
    <source>
        <dbReference type="EMBL" id="KAH6649819.1"/>
    </source>
</evidence>
<proteinExistence type="predicted"/>
<accession>A0ACB7PKS0</accession>
<protein>
    <submittedName>
        <fullName evidence="1">Uncharacterized protein</fullName>
    </submittedName>
</protein>
<comment type="caution">
    <text evidence="1">The sequence shown here is derived from an EMBL/GenBank/DDBJ whole genome shotgun (WGS) entry which is preliminary data.</text>
</comment>